<dbReference type="PANTHER" id="PTHR43102:SF2">
    <property type="entry name" value="GAF DOMAIN-CONTAINING PROTEIN"/>
    <property type="match status" value="1"/>
</dbReference>
<keyword evidence="2 4" id="KW-0863">Zinc-finger</keyword>
<dbReference type="Gene3D" id="3.30.40.10">
    <property type="entry name" value="Zinc/RING finger domain, C3HC4 (zinc finger)"/>
    <property type="match status" value="1"/>
</dbReference>
<dbReference type="eggNOG" id="ENOG502RV9N">
    <property type="taxonomic scope" value="Eukaryota"/>
</dbReference>
<evidence type="ECO:0000256" key="3">
    <source>
        <dbReference type="ARBA" id="ARBA00022833"/>
    </source>
</evidence>
<evidence type="ECO:0000313" key="7">
    <source>
        <dbReference type="EnsemblProtists" id="PYU1_T004109"/>
    </source>
</evidence>
<evidence type="ECO:0000256" key="2">
    <source>
        <dbReference type="ARBA" id="ARBA00022771"/>
    </source>
</evidence>
<keyword evidence="8" id="KW-1185">Reference proteome</keyword>
<dbReference type="VEuPathDB" id="FungiDB:PYU1_G004099"/>
<dbReference type="Proteomes" id="UP000019132">
    <property type="component" value="Unassembled WGS sequence"/>
</dbReference>
<reference evidence="7" key="3">
    <citation type="submission" date="2015-02" db="UniProtKB">
        <authorList>
            <consortium name="EnsemblProtists"/>
        </authorList>
    </citation>
    <scope>IDENTIFICATION</scope>
    <source>
        <strain evidence="7">DAOM BR144</strain>
    </source>
</reference>
<organism evidence="7 8">
    <name type="scientific">Globisporangium ultimum (strain ATCC 200006 / CBS 805.95 / DAOM BR144)</name>
    <name type="common">Pythium ultimum</name>
    <dbReference type="NCBI Taxonomy" id="431595"/>
    <lineage>
        <taxon>Eukaryota</taxon>
        <taxon>Sar</taxon>
        <taxon>Stramenopiles</taxon>
        <taxon>Oomycota</taxon>
        <taxon>Peronosporomycetes</taxon>
        <taxon>Pythiales</taxon>
        <taxon>Pythiaceae</taxon>
        <taxon>Globisporangium</taxon>
    </lineage>
</organism>
<dbReference type="CDD" id="cd00065">
    <property type="entry name" value="FYVE_like_SF"/>
    <property type="match status" value="1"/>
</dbReference>
<dbReference type="InterPro" id="IPR029016">
    <property type="entry name" value="GAF-like_dom_sf"/>
</dbReference>
<feature type="region of interest" description="Disordered" evidence="5">
    <location>
        <begin position="65"/>
        <end position="85"/>
    </location>
</feature>
<dbReference type="AlphaFoldDB" id="K3WGL8"/>
<dbReference type="PROSITE" id="PS50178">
    <property type="entry name" value="ZF_FYVE"/>
    <property type="match status" value="1"/>
</dbReference>
<dbReference type="OMA" id="DHIAAGY"/>
<dbReference type="InterPro" id="IPR003018">
    <property type="entry name" value="GAF"/>
</dbReference>
<accession>K3WGL8</accession>
<dbReference type="Pfam" id="PF01363">
    <property type="entry name" value="FYVE"/>
    <property type="match status" value="1"/>
</dbReference>
<feature type="domain" description="FYVE-type" evidence="6">
    <location>
        <begin position="394"/>
        <end position="451"/>
    </location>
</feature>
<dbReference type="InterPro" id="IPR013083">
    <property type="entry name" value="Znf_RING/FYVE/PHD"/>
</dbReference>
<evidence type="ECO:0000256" key="5">
    <source>
        <dbReference type="SAM" id="MobiDB-lite"/>
    </source>
</evidence>
<dbReference type="EnsemblProtists" id="PYU1_T004109">
    <property type="protein sequence ID" value="PYU1_T004109"/>
    <property type="gene ID" value="PYU1_G004099"/>
</dbReference>
<dbReference type="Pfam" id="PF01590">
    <property type="entry name" value="GAF"/>
    <property type="match status" value="1"/>
</dbReference>
<dbReference type="SUPFAM" id="SSF57903">
    <property type="entry name" value="FYVE/PHD zinc finger"/>
    <property type="match status" value="1"/>
</dbReference>
<dbReference type="InterPro" id="IPR017455">
    <property type="entry name" value="Znf_FYVE-rel"/>
</dbReference>
<dbReference type="InParanoid" id="K3WGL8"/>
<reference evidence="8" key="2">
    <citation type="submission" date="2010-04" db="EMBL/GenBank/DDBJ databases">
        <authorList>
            <person name="Buell R."/>
            <person name="Hamilton J."/>
            <person name="Hostetler J."/>
        </authorList>
    </citation>
    <scope>NUCLEOTIDE SEQUENCE [LARGE SCALE GENOMIC DNA]</scope>
    <source>
        <strain evidence="8">DAOM:BR144</strain>
    </source>
</reference>
<sequence>MRNDLPSHQASTLQQLISDQELYENVIQVLPKLRGVASRMDFHGVNWRTKQRGSSGRGGVTIFEYDASHSRGGGDTSRPRSSSTASRMVWPWSPWSSRGSASTSRSSFHHGFGSSRQSTNQWPHVTLGVPYATIAQCELNCHVDEAMEILFSSEAVHHDASMRALWGKKFKRGDQLRSHEFKDEGHYSMSTLGVSHGHMDWDMMEESDLDDPDHESEHMESGRIAANVVTLSSKTAHQLTGRAYDQRLCFTSYTQKSSTKDNEAVFLMKTLPKHVHDRIIVNGRGDRCCVRTGVDHVAVGYHLTGHYNEITGHQTRLVMCAYVSTISGNERPEVLHWRVGLSDANLERGNNEAKYVVQTLAKATRDFEKIVRRRRFGLQPLTYASMARPSLVETRCAVCEKDFGLLRRDRFCQLCGHLVCRGCSKRFDVEPPMGGRVRKTRICFPCASRVESGMLHNTTVHSDIGDKKSTVSTWYETIEEADDDDDSSQQVHQVFPQQRLDRTLMLPTEVLESPRPGHQLAEALFSPHPLDRARALEVVKKAVEQVTQDKSDGSQPLDPVLVDKYLEVKHRLTRISSKQVAFDQETDSGRSFPIFYQHPLLSSGIGAGYTHTADRHHSIDKTMRFVELCESFGPTTSFRKSHVDREGLDTICKIAAQRMNCAMAFVSIVGHDEQHIIGAYQSPECPYRLPRNQSIHSPGLTIETQPFVIKNPMRDVQFRQMPIIQEAGIRFYAGFPIKAAATGEILALLCTVDMKPHDKVVDDDDYVGMDALTKLAADLFDNEDAVVPLPCTPRNRY</sequence>
<dbReference type="SUPFAM" id="SSF55781">
    <property type="entry name" value="GAF domain-like"/>
    <property type="match status" value="1"/>
</dbReference>
<evidence type="ECO:0000256" key="1">
    <source>
        <dbReference type="ARBA" id="ARBA00022723"/>
    </source>
</evidence>
<protein>
    <recommendedName>
        <fullName evidence="6">FYVE-type domain-containing protein</fullName>
    </recommendedName>
</protein>
<dbReference type="SMART" id="SM00064">
    <property type="entry name" value="FYVE"/>
    <property type="match status" value="1"/>
</dbReference>
<reference evidence="8" key="1">
    <citation type="journal article" date="2010" name="Genome Biol.">
        <title>Genome sequence of the necrotrophic plant pathogen Pythium ultimum reveals original pathogenicity mechanisms and effector repertoire.</title>
        <authorList>
            <person name="Levesque C.A."/>
            <person name="Brouwer H."/>
            <person name="Cano L."/>
            <person name="Hamilton J.P."/>
            <person name="Holt C."/>
            <person name="Huitema E."/>
            <person name="Raffaele S."/>
            <person name="Robideau G.P."/>
            <person name="Thines M."/>
            <person name="Win J."/>
            <person name="Zerillo M.M."/>
            <person name="Beakes G.W."/>
            <person name="Boore J.L."/>
            <person name="Busam D."/>
            <person name="Dumas B."/>
            <person name="Ferriera S."/>
            <person name="Fuerstenberg S.I."/>
            <person name="Gachon C.M."/>
            <person name="Gaulin E."/>
            <person name="Govers F."/>
            <person name="Grenville-Briggs L."/>
            <person name="Horner N."/>
            <person name="Hostetler J."/>
            <person name="Jiang R.H."/>
            <person name="Johnson J."/>
            <person name="Krajaejun T."/>
            <person name="Lin H."/>
            <person name="Meijer H.J."/>
            <person name="Moore B."/>
            <person name="Morris P."/>
            <person name="Phuntmart V."/>
            <person name="Puiu D."/>
            <person name="Shetty J."/>
            <person name="Stajich J.E."/>
            <person name="Tripathy S."/>
            <person name="Wawra S."/>
            <person name="van West P."/>
            <person name="Whitty B.R."/>
            <person name="Coutinho P.M."/>
            <person name="Henrissat B."/>
            <person name="Martin F."/>
            <person name="Thomas P.D."/>
            <person name="Tyler B.M."/>
            <person name="De Vries R.P."/>
            <person name="Kamoun S."/>
            <person name="Yandell M."/>
            <person name="Tisserat N."/>
            <person name="Buell C.R."/>
        </authorList>
    </citation>
    <scope>NUCLEOTIDE SEQUENCE</scope>
    <source>
        <strain evidence="8">DAOM:BR144</strain>
    </source>
</reference>
<dbReference type="InterPro" id="IPR000306">
    <property type="entry name" value="Znf_FYVE"/>
</dbReference>
<keyword evidence="1" id="KW-0479">Metal-binding</keyword>
<keyword evidence="3" id="KW-0862">Zinc</keyword>
<evidence type="ECO:0000256" key="4">
    <source>
        <dbReference type="PROSITE-ProRule" id="PRU00091"/>
    </source>
</evidence>
<evidence type="ECO:0000313" key="8">
    <source>
        <dbReference type="Proteomes" id="UP000019132"/>
    </source>
</evidence>
<name>K3WGL8_GLOUD</name>
<proteinExistence type="predicted"/>
<evidence type="ECO:0000259" key="6">
    <source>
        <dbReference type="PROSITE" id="PS50178"/>
    </source>
</evidence>
<dbReference type="HOGENOM" id="CLU_317970_0_0_1"/>
<dbReference type="GO" id="GO:0008270">
    <property type="term" value="F:zinc ion binding"/>
    <property type="evidence" value="ECO:0007669"/>
    <property type="project" value="UniProtKB-KW"/>
</dbReference>
<dbReference type="EMBL" id="GL376567">
    <property type="status" value="NOT_ANNOTATED_CDS"/>
    <property type="molecule type" value="Genomic_DNA"/>
</dbReference>
<dbReference type="Gene3D" id="3.30.450.40">
    <property type="match status" value="1"/>
</dbReference>
<dbReference type="PANTHER" id="PTHR43102">
    <property type="entry name" value="SLR1143 PROTEIN"/>
    <property type="match status" value="1"/>
</dbReference>
<dbReference type="InterPro" id="IPR011011">
    <property type="entry name" value="Znf_FYVE_PHD"/>
</dbReference>
<dbReference type="STRING" id="431595.K3WGL8"/>